<evidence type="ECO:0000313" key="5">
    <source>
        <dbReference type="Proteomes" id="UP000294813"/>
    </source>
</evidence>
<protein>
    <submittedName>
        <fullName evidence="4">Polyphosphate:AMP phosphotransferase</fullName>
    </submittedName>
</protein>
<evidence type="ECO:0000256" key="2">
    <source>
        <dbReference type="ARBA" id="ARBA00022777"/>
    </source>
</evidence>
<dbReference type="InterPro" id="IPR027417">
    <property type="entry name" value="P-loop_NTPase"/>
</dbReference>
<dbReference type="Pfam" id="PF03976">
    <property type="entry name" value="PPK2"/>
    <property type="match status" value="1"/>
</dbReference>
<dbReference type="PIRSF" id="PIRSF028756">
    <property type="entry name" value="PPK2_prd"/>
    <property type="match status" value="1"/>
</dbReference>
<evidence type="ECO:0000313" key="4">
    <source>
        <dbReference type="EMBL" id="TCP64948.1"/>
    </source>
</evidence>
<accession>A0A4R2RPH0</accession>
<dbReference type="OrthoDB" id="9775224at2"/>
<proteinExistence type="predicted"/>
<evidence type="ECO:0000259" key="3">
    <source>
        <dbReference type="Pfam" id="PF03976"/>
    </source>
</evidence>
<dbReference type="InterPro" id="IPR016898">
    <property type="entry name" value="Polyphosphate_phosphotransfera"/>
</dbReference>
<dbReference type="SUPFAM" id="SSF52540">
    <property type="entry name" value="P-loop containing nucleoside triphosphate hydrolases"/>
    <property type="match status" value="1"/>
</dbReference>
<gene>
    <name evidence="4" type="ORF">EDD73_10718</name>
</gene>
<dbReference type="EMBL" id="SLXT01000007">
    <property type="protein sequence ID" value="TCP64948.1"/>
    <property type="molecule type" value="Genomic_DNA"/>
</dbReference>
<organism evidence="4 5">
    <name type="scientific">Heliophilum fasciatum</name>
    <dbReference type="NCBI Taxonomy" id="35700"/>
    <lineage>
        <taxon>Bacteria</taxon>
        <taxon>Bacillati</taxon>
        <taxon>Bacillota</taxon>
        <taxon>Clostridia</taxon>
        <taxon>Eubacteriales</taxon>
        <taxon>Heliobacteriaceae</taxon>
        <taxon>Heliophilum</taxon>
    </lineage>
</organism>
<keyword evidence="5" id="KW-1185">Reference proteome</keyword>
<comment type="caution">
    <text evidence="4">The sequence shown here is derived from an EMBL/GenBank/DDBJ whole genome shotgun (WGS) entry which is preliminary data.</text>
</comment>
<dbReference type="RefSeq" id="WP_131918691.1">
    <property type="nucleotide sequence ID" value="NZ_JAOQNU010000007.1"/>
</dbReference>
<keyword evidence="1 4" id="KW-0808">Transferase</keyword>
<dbReference type="InterPro" id="IPR022488">
    <property type="entry name" value="PPK2-related"/>
</dbReference>
<dbReference type="GO" id="GO:0008976">
    <property type="term" value="F:polyphosphate kinase activity"/>
    <property type="evidence" value="ECO:0007669"/>
    <property type="project" value="InterPro"/>
</dbReference>
<reference evidence="4 5" key="1">
    <citation type="submission" date="2019-03" db="EMBL/GenBank/DDBJ databases">
        <title>Genomic Encyclopedia of Type Strains, Phase IV (KMG-IV): sequencing the most valuable type-strain genomes for metagenomic binning, comparative biology and taxonomic classification.</title>
        <authorList>
            <person name="Goeker M."/>
        </authorList>
    </citation>
    <scope>NUCLEOTIDE SEQUENCE [LARGE SCALE GENOMIC DNA]</scope>
    <source>
        <strain evidence="4 5">DSM 11170</strain>
    </source>
</reference>
<dbReference type="PANTHER" id="PTHR34383:SF3">
    <property type="entry name" value="POLYPHOSPHATE:AMP PHOSPHOTRANSFERASE"/>
    <property type="match status" value="1"/>
</dbReference>
<dbReference type="Proteomes" id="UP000294813">
    <property type="component" value="Unassembled WGS sequence"/>
</dbReference>
<sequence length="237" mass="28763">MGLADIDLSPRISEREYEEKLRRLQLELLDYQYRIIEEKVPVILVFEGWDASGKGGAIRRLTEQSDPRTYRVHPIGAPTPEEMRYHYLRRFWARLPRRGQIGIFDRSWYGRVLVERVEKLCSKKEWQRAYEEINGFEQVLVDDGTLLIKFFLHISKEEQLQRFKDREKSPWKRWKITDEDWRNREKWDRYEEAIEEMLAKTHTKHAPWQVIAGEQKKYARIQVLQIVLEHYQKVFGK</sequence>
<keyword evidence="2" id="KW-0418">Kinase</keyword>
<dbReference type="PANTHER" id="PTHR34383">
    <property type="entry name" value="POLYPHOSPHATE:AMP PHOSPHOTRANSFERASE-RELATED"/>
    <property type="match status" value="1"/>
</dbReference>
<name>A0A4R2RPH0_9FIRM</name>
<dbReference type="AlphaFoldDB" id="A0A4R2RPH0"/>
<feature type="domain" description="Polyphosphate kinase-2-related" evidence="3">
    <location>
        <begin position="12"/>
        <end position="232"/>
    </location>
</feature>
<evidence type="ECO:0000256" key="1">
    <source>
        <dbReference type="ARBA" id="ARBA00022679"/>
    </source>
</evidence>
<dbReference type="Gene3D" id="3.40.50.300">
    <property type="entry name" value="P-loop containing nucleotide triphosphate hydrolases"/>
    <property type="match status" value="1"/>
</dbReference>